<sequence length="624" mass="63604">MTTAQVPAPAPDGALPIASPREARRAAGRLIRCDRRAFALMLRLNALAAGAGLAGPWLLGRIVDTVRDGGGAAAVDRLTLLIVAGTALQLLLGRGARYAGHRFGERALARVREGFVDRALALPSAVVERAGTGDLTARGTTDVASVAGTLRDATPEVSVAVVQAVFLLGAVAVLHPLLGACALGLVGCGFAVRWYLRRARPAYLDEGAAVSELAGLLAATAAGARTVDLLGLADSRAAAAREAVERSRRTRLRTLFLRSVLFPVVDFSYTVPVAAALVAGGALHDAGVVSLGAVVSAAVLLGQLSTPLDTLLFRAEQLQAGAAAFARVEGVAAEAGTNGHRPDAPGPDGGPGAPATAPSAHATAPRGRIEARGVRYAYPGGAGGEVLRGVELTVRPGERLALVGPSGAGKSTLGRLLAGVEAPGAGTVTVGGVPVAALPPRALRRQVALVTQEHHVFLGTVRDNLRIAAPDADDAALHAALAAVGAEWAAALPSGLGTELGPGGFRPDGAQSQQLSLARVVLADPGILILDEATALLDPRTARRTERALAAVLAGRTVIAVAHRLHTAHDADRVAVMEAGRITELGTHDALVAADGAYAALWRTWHGETPAPPPDRPPERPAEV</sequence>
<evidence type="ECO:0000256" key="8">
    <source>
        <dbReference type="SAM" id="Phobius"/>
    </source>
</evidence>
<dbReference type="InterPro" id="IPR011527">
    <property type="entry name" value="ABC1_TM_dom"/>
</dbReference>
<feature type="transmembrane region" description="Helical" evidence="8">
    <location>
        <begin position="71"/>
        <end position="92"/>
    </location>
</feature>
<proteinExistence type="predicted"/>
<dbReference type="InterPro" id="IPR027417">
    <property type="entry name" value="P-loop_NTPase"/>
</dbReference>
<dbReference type="Gene3D" id="1.20.1560.10">
    <property type="entry name" value="ABC transporter type 1, transmembrane domain"/>
    <property type="match status" value="1"/>
</dbReference>
<keyword evidence="2 8" id="KW-0812">Transmembrane</keyword>
<evidence type="ECO:0000313" key="12">
    <source>
        <dbReference type="Proteomes" id="UP001550853"/>
    </source>
</evidence>
<dbReference type="SUPFAM" id="SSF90123">
    <property type="entry name" value="ABC transporter transmembrane region"/>
    <property type="match status" value="1"/>
</dbReference>
<organism evidence="11 12">
    <name type="scientific">Streptomyces catenulae</name>
    <dbReference type="NCBI Taxonomy" id="66875"/>
    <lineage>
        <taxon>Bacteria</taxon>
        <taxon>Bacillati</taxon>
        <taxon>Actinomycetota</taxon>
        <taxon>Actinomycetes</taxon>
        <taxon>Kitasatosporales</taxon>
        <taxon>Streptomycetaceae</taxon>
        <taxon>Streptomyces</taxon>
    </lineage>
</organism>
<dbReference type="InterPro" id="IPR003439">
    <property type="entry name" value="ABC_transporter-like_ATP-bd"/>
</dbReference>
<dbReference type="EMBL" id="JBEZVI010000003">
    <property type="protein sequence ID" value="MEU3709593.1"/>
    <property type="molecule type" value="Genomic_DNA"/>
</dbReference>
<protein>
    <submittedName>
        <fullName evidence="11">ABC transporter ATP-binding protein</fullName>
    </submittedName>
</protein>
<dbReference type="Proteomes" id="UP001550853">
    <property type="component" value="Unassembled WGS sequence"/>
</dbReference>
<comment type="subcellular location">
    <subcellularLocation>
        <location evidence="1">Cell membrane</location>
        <topology evidence="1">Multi-pass membrane protein</topology>
    </subcellularLocation>
</comment>
<dbReference type="SUPFAM" id="SSF52540">
    <property type="entry name" value="P-loop containing nucleoside triphosphate hydrolases"/>
    <property type="match status" value="1"/>
</dbReference>
<dbReference type="Pfam" id="PF00005">
    <property type="entry name" value="ABC_tran"/>
    <property type="match status" value="1"/>
</dbReference>
<dbReference type="PANTHER" id="PTHR43394:SF1">
    <property type="entry name" value="ATP-BINDING CASSETTE SUB-FAMILY B MEMBER 10, MITOCHONDRIAL"/>
    <property type="match status" value="1"/>
</dbReference>
<comment type="caution">
    <text evidence="11">The sequence shown here is derived from an EMBL/GenBank/DDBJ whole genome shotgun (WGS) entry which is preliminary data.</text>
</comment>
<dbReference type="InterPro" id="IPR039421">
    <property type="entry name" value="Type_1_exporter"/>
</dbReference>
<dbReference type="PROSITE" id="PS50893">
    <property type="entry name" value="ABC_TRANSPORTER_2"/>
    <property type="match status" value="1"/>
</dbReference>
<evidence type="ECO:0000259" key="9">
    <source>
        <dbReference type="PROSITE" id="PS50893"/>
    </source>
</evidence>
<dbReference type="Pfam" id="PF00664">
    <property type="entry name" value="ABC_membrane"/>
    <property type="match status" value="1"/>
</dbReference>
<feature type="domain" description="ABC transmembrane type-1" evidence="10">
    <location>
        <begin position="44"/>
        <end position="320"/>
    </location>
</feature>
<dbReference type="RefSeq" id="WP_051739299.1">
    <property type="nucleotide sequence ID" value="NZ_JBEZVI010000003.1"/>
</dbReference>
<evidence type="ECO:0000256" key="7">
    <source>
        <dbReference type="SAM" id="MobiDB-lite"/>
    </source>
</evidence>
<keyword evidence="6 8" id="KW-0472">Membrane</keyword>
<dbReference type="Gene3D" id="3.40.50.300">
    <property type="entry name" value="P-loop containing nucleotide triphosphate hydrolases"/>
    <property type="match status" value="1"/>
</dbReference>
<evidence type="ECO:0000256" key="6">
    <source>
        <dbReference type="ARBA" id="ARBA00023136"/>
    </source>
</evidence>
<evidence type="ECO:0000256" key="2">
    <source>
        <dbReference type="ARBA" id="ARBA00022692"/>
    </source>
</evidence>
<dbReference type="GO" id="GO:0005524">
    <property type="term" value="F:ATP binding"/>
    <property type="evidence" value="ECO:0007669"/>
    <property type="project" value="UniProtKB-KW"/>
</dbReference>
<feature type="region of interest" description="Disordered" evidence="7">
    <location>
        <begin position="335"/>
        <end position="366"/>
    </location>
</feature>
<dbReference type="InterPro" id="IPR036640">
    <property type="entry name" value="ABC1_TM_sf"/>
</dbReference>
<evidence type="ECO:0000256" key="5">
    <source>
        <dbReference type="ARBA" id="ARBA00022989"/>
    </source>
</evidence>
<evidence type="ECO:0000256" key="1">
    <source>
        <dbReference type="ARBA" id="ARBA00004651"/>
    </source>
</evidence>
<feature type="compositionally biased region" description="Low complexity" evidence="7">
    <location>
        <begin position="353"/>
        <end position="366"/>
    </location>
</feature>
<dbReference type="PROSITE" id="PS50929">
    <property type="entry name" value="ABC_TM1F"/>
    <property type="match status" value="1"/>
</dbReference>
<keyword evidence="12" id="KW-1185">Reference proteome</keyword>
<evidence type="ECO:0000256" key="4">
    <source>
        <dbReference type="ARBA" id="ARBA00022840"/>
    </source>
</evidence>
<evidence type="ECO:0000256" key="3">
    <source>
        <dbReference type="ARBA" id="ARBA00022741"/>
    </source>
</evidence>
<evidence type="ECO:0000313" key="11">
    <source>
        <dbReference type="EMBL" id="MEU3709593.1"/>
    </source>
</evidence>
<feature type="transmembrane region" description="Helical" evidence="8">
    <location>
        <begin position="37"/>
        <end position="59"/>
    </location>
</feature>
<dbReference type="SMART" id="SM00382">
    <property type="entry name" value="AAA"/>
    <property type="match status" value="1"/>
</dbReference>
<name>A0ABV2YV25_9ACTN</name>
<keyword evidence="3" id="KW-0547">Nucleotide-binding</keyword>
<feature type="domain" description="ABC transporter" evidence="9">
    <location>
        <begin position="369"/>
        <end position="604"/>
    </location>
</feature>
<reference evidence="11 12" key="1">
    <citation type="submission" date="2024-06" db="EMBL/GenBank/DDBJ databases">
        <title>The Natural Products Discovery Center: Release of the First 8490 Sequenced Strains for Exploring Actinobacteria Biosynthetic Diversity.</title>
        <authorList>
            <person name="Kalkreuter E."/>
            <person name="Kautsar S.A."/>
            <person name="Yang D."/>
            <person name="Bader C.D."/>
            <person name="Teijaro C.N."/>
            <person name="Fluegel L."/>
            <person name="Davis C.M."/>
            <person name="Simpson J.R."/>
            <person name="Lauterbach L."/>
            <person name="Steele A.D."/>
            <person name="Gui C."/>
            <person name="Meng S."/>
            <person name="Li G."/>
            <person name="Viehrig K."/>
            <person name="Ye F."/>
            <person name="Su P."/>
            <person name="Kiefer A.F."/>
            <person name="Nichols A."/>
            <person name="Cepeda A.J."/>
            <person name="Yan W."/>
            <person name="Fan B."/>
            <person name="Jiang Y."/>
            <person name="Adhikari A."/>
            <person name="Zheng C.-J."/>
            <person name="Schuster L."/>
            <person name="Cowan T.M."/>
            <person name="Smanski M.J."/>
            <person name="Chevrette M.G."/>
            <person name="De Carvalho L.P.S."/>
            <person name="Shen B."/>
        </authorList>
    </citation>
    <scope>NUCLEOTIDE SEQUENCE [LARGE SCALE GENOMIC DNA]</scope>
    <source>
        <strain evidence="11 12">NPDC033039</strain>
    </source>
</reference>
<dbReference type="PANTHER" id="PTHR43394">
    <property type="entry name" value="ATP-DEPENDENT PERMEASE MDL1, MITOCHONDRIAL"/>
    <property type="match status" value="1"/>
</dbReference>
<gene>
    <name evidence="11" type="ORF">AB0E61_05765</name>
</gene>
<keyword evidence="5 8" id="KW-1133">Transmembrane helix</keyword>
<evidence type="ECO:0000259" key="10">
    <source>
        <dbReference type="PROSITE" id="PS50929"/>
    </source>
</evidence>
<keyword evidence="4 11" id="KW-0067">ATP-binding</keyword>
<accession>A0ABV2YV25</accession>
<dbReference type="InterPro" id="IPR003593">
    <property type="entry name" value="AAA+_ATPase"/>
</dbReference>